<dbReference type="InterPro" id="IPR041653">
    <property type="entry name" value="Importin_rep_4"/>
</dbReference>
<dbReference type="Pfam" id="PF02985">
    <property type="entry name" value="HEAT"/>
    <property type="match status" value="1"/>
</dbReference>
<dbReference type="PROSITE" id="PS50077">
    <property type="entry name" value="HEAT_REPEAT"/>
    <property type="match status" value="1"/>
</dbReference>
<dbReference type="GO" id="GO:0005634">
    <property type="term" value="C:nucleus"/>
    <property type="evidence" value="ECO:0007669"/>
    <property type="project" value="UniProtKB-SubCell"/>
</dbReference>
<dbReference type="PANTHER" id="PTHR10527">
    <property type="entry name" value="IMPORTIN BETA"/>
    <property type="match status" value="1"/>
</dbReference>
<dbReference type="InterPro" id="IPR058584">
    <property type="entry name" value="IMB1_TNPO1-like_TPR"/>
</dbReference>
<evidence type="ECO:0000256" key="8">
    <source>
        <dbReference type="ARBA" id="ARBA00023242"/>
    </source>
</evidence>
<protein>
    <recommendedName>
        <fullName evidence="11">Importin N-terminal domain-containing protein</fullName>
    </recommendedName>
</protein>
<dbReference type="InterPro" id="IPR040122">
    <property type="entry name" value="Importin_beta"/>
</dbReference>
<dbReference type="SMART" id="SM00913">
    <property type="entry name" value="IBN_N"/>
    <property type="match status" value="1"/>
</dbReference>
<reference evidence="12 13" key="1">
    <citation type="journal article" date="2024" name="Science">
        <title>Giant polyketide synthase enzymes in the biosynthesis of giant marine polyether toxins.</title>
        <authorList>
            <person name="Fallon T.R."/>
            <person name="Shende V.V."/>
            <person name="Wierzbicki I.H."/>
            <person name="Pendleton A.L."/>
            <person name="Watervoot N.F."/>
            <person name="Auber R.P."/>
            <person name="Gonzalez D.J."/>
            <person name="Wisecaver J.H."/>
            <person name="Moore B.S."/>
        </authorList>
    </citation>
    <scope>NUCLEOTIDE SEQUENCE [LARGE SCALE GENOMIC DNA]</scope>
    <source>
        <strain evidence="12 13">12B1</strain>
    </source>
</reference>
<dbReference type="Pfam" id="PF18808">
    <property type="entry name" value="Importin_rep_4"/>
    <property type="match status" value="1"/>
</dbReference>
<dbReference type="Pfam" id="PF25780">
    <property type="entry name" value="TPR_IPO5"/>
    <property type="match status" value="1"/>
</dbReference>
<dbReference type="Pfam" id="PF18829">
    <property type="entry name" value="Importin_rep_6"/>
    <property type="match status" value="1"/>
</dbReference>
<dbReference type="InterPro" id="IPR011989">
    <property type="entry name" value="ARM-like"/>
</dbReference>
<evidence type="ECO:0000256" key="1">
    <source>
        <dbReference type="ARBA" id="ARBA00004123"/>
    </source>
</evidence>
<evidence type="ECO:0000313" key="12">
    <source>
        <dbReference type="EMBL" id="KAL1510220.1"/>
    </source>
</evidence>
<evidence type="ECO:0000256" key="10">
    <source>
        <dbReference type="SAM" id="MobiDB-lite"/>
    </source>
</evidence>
<evidence type="ECO:0000259" key="11">
    <source>
        <dbReference type="PROSITE" id="PS50166"/>
    </source>
</evidence>
<gene>
    <name evidence="12" type="ORF">AB1Y20_006547</name>
</gene>
<keyword evidence="13" id="KW-1185">Reference proteome</keyword>
<dbReference type="SMART" id="SM01349">
    <property type="entry name" value="TOG"/>
    <property type="match status" value="1"/>
</dbReference>
<dbReference type="InterPro" id="IPR034085">
    <property type="entry name" value="TOG"/>
</dbReference>
<dbReference type="InterPro" id="IPR016024">
    <property type="entry name" value="ARM-type_fold"/>
</dbReference>
<keyword evidence="3" id="KW-0813">Transport</keyword>
<evidence type="ECO:0000256" key="4">
    <source>
        <dbReference type="ARBA" id="ARBA00022490"/>
    </source>
</evidence>
<evidence type="ECO:0000313" key="13">
    <source>
        <dbReference type="Proteomes" id="UP001515480"/>
    </source>
</evidence>
<organism evidence="12 13">
    <name type="scientific">Prymnesium parvum</name>
    <name type="common">Toxic golden alga</name>
    <dbReference type="NCBI Taxonomy" id="97485"/>
    <lineage>
        <taxon>Eukaryota</taxon>
        <taxon>Haptista</taxon>
        <taxon>Haptophyta</taxon>
        <taxon>Prymnesiophyceae</taxon>
        <taxon>Prymnesiales</taxon>
        <taxon>Prymnesiaceae</taxon>
        <taxon>Prymnesium</taxon>
    </lineage>
</organism>
<sequence>MVNSFTRPAVIQEVQRNDSSLSLSEVKQLHLFEVEASIPEDKRTWCKLVLILPDQPPPPNRRRRAMISLRLVSPPRPPDLHCGYCQHVWDPRAELGDSDYNDRATTALIRVTSKQCPNPSCGQRISHFHGHDCHHISPGTNGCPSCHQHFWSEILKYRASRLLQLLHQQRRHGFRRDVRASPLLFSCSCSLPSPLREEREGQAKFLEMWCRAIQMADPYEQMVVALMSPDNNMRNQAEAAFNQAKGNPDQLVTALITLLRTNANEQVRQLCAVLLRKAVTSAVTKEQQSMQLLKLLSPQVQQALKSELLQCIEQEPERAIRKKACDAVGQLGVTILNEDPNSWPELLPFMLAATRNGNVNMHEASLVIFNALSDFIAEKMTTHHGMLLDVFRSSLQGDQQLLIRIAALKALASFLMAVTEAKARQPFQELVPAMLQTIATALESRSEESCRSALEVFVEIAESQPKFLKKHMHECVTGMMTIAQNTDLDDSTRQLALEFVLTTAENAPSAARKMPGFCATAVTVALQMTLEIECDTAEDLVEWENEEEDEEDTDITNYDVGEQALDRLSIAMGGKAMVPVLFERITEFFKSADWKHRHAALMAISQSGEGCRVQMAEQLQQIVRMIVQRFGDEHPRVRWAAINAVGQMSTDFGPELQEQLHEVVLPALVTVMDDQCKRVQAHAAAAVINFCEHCERSTLQPYLQGVLGKLFTLLNRDVRRVQEQAVTAVASVADVAEADFAPFYGHFMPGLKSILQNAQGKEVRVLRGKAMECISLVGMAVGKEVFGADAKDVMDILIATQQGELEADDPQVSFMLQACARICKTLGEHFKPYLPFVIPPLLKSAQIDPELHVTDADDPDVDEEDEEGMESVTVAIRGQGNKRISIKTSALEEKATACQMLQSYAADLKEGFLPYVQEVAGVLVPLIKFQYMDEVRTASMCAMPELLQSTILAMQAGLPGATPQLVLQLKDFMLEPILAQLKAEPDTETLDLLVSTFSEVIEKCGECEAAHFTPQQQLEIVQTLLVLFKESFERRDEKKDDDEADEDEEDQLAEEAEREESLVQNLVQCIGMLLKVLKSGVLQLLDDQGLIRVFWAMLQSATASDRSAALCAFDDILEHCSADGGSNRYVPQLIQVLMQASLDPDASVRQAAVYGVGMLAQHVGELFDEASQQNCAKVMMQVCEAQAAFDDENIAATENAISALGKLCKRSESIAAALLPRWLSFLPVLVDKQEARDVHKMLVDFVAASNVHLLGAQTERLPDVIIVFGLILGTDLITEESAAQIRGLLKQVHHGLPHVLHALPSHPGFARLNDEQRQQLEKAISS</sequence>
<feature type="compositionally biased region" description="Acidic residues" evidence="10">
    <location>
        <begin position="1039"/>
        <end position="1057"/>
    </location>
</feature>
<keyword evidence="8" id="KW-0539">Nucleus</keyword>
<name>A0AB34J0Z6_PRYPA</name>
<dbReference type="InterPro" id="IPR057672">
    <property type="entry name" value="TPR_IPO4/5"/>
</dbReference>
<keyword evidence="6" id="KW-0653">Protein transport</keyword>
<accession>A0AB34J0Z6</accession>
<dbReference type="Proteomes" id="UP001515480">
    <property type="component" value="Unassembled WGS sequence"/>
</dbReference>
<dbReference type="GO" id="GO:0006606">
    <property type="term" value="P:protein import into nucleus"/>
    <property type="evidence" value="ECO:0007669"/>
    <property type="project" value="InterPro"/>
</dbReference>
<dbReference type="GO" id="GO:0031267">
    <property type="term" value="F:small GTPase binding"/>
    <property type="evidence" value="ECO:0007669"/>
    <property type="project" value="InterPro"/>
</dbReference>
<dbReference type="PROSITE" id="PS50166">
    <property type="entry name" value="IMPORTIN_B_NT"/>
    <property type="match status" value="1"/>
</dbReference>
<dbReference type="Pfam" id="PF13513">
    <property type="entry name" value="HEAT_EZ"/>
    <property type="match status" value="1"/>
</dbReference>
<keyword evidence="4" id="KW-0963">Cytoplasm</keyword>
<feature type="region of interest" description="Disordered" evidence="10">
    <location>
        <begin position="1036"/>
        <end position="1057"/>
    </location>
</feature>
<evidence type="ECO:0000256" key="5">
    <source>
        <dbReference type="ARBA" id="ARBA00022737"/>
    </source>
</evidence>
<evidence type="ECO:0000256" key="7">
    <source>
        <dbReference type="ARBA" id="ARBA00022990"/>
    </source>
</evidence>
<evidence type="ECO:0000256" key="3">
    <source>
        <dbReference type="ARBA" id="ARBA00022448"/>
    </source>
</evidence>
<feature type="domain" description="Importin N-terminal" evidence="11">
    <location>
        <begin position="237"/>
        <end position="314"/>
    </location>
</feature>
<feature type="repeat" description="HEAT" evidence="9">
    <location>
        <begin position="622"/>
        <end position="660"/>
    </location>
</feature>
<dbReference type="InterPro" id="IPR000357">
    <property type="entry name" value="HEAT"/>
</dbReference>
<evidence type="ECO:0000256" key="6">
    <source>
        <dbReference type="ARBA" id="ARBA00022927"/>
    </source>
</evidence>
<comment type="subcellular location">
    <subcellularLocation>
        <location evidence="2">Cytoplasm</location>
    </subcellularLocation>
    <subcellularLocation>
        <location evidence="1">Nucleus</location>
    </subcellularLocation>
</comment>
<dbReference type="EMBL" id="JBGBPQ010000015">
    <property type="protein sequence ID" value="KAL1510220.1"/>
    <property type="molecule type" value="Genomic_DNA"/>
</dbReference>
<keyword evidence="7" id="KW-0007">Acetylation</keyword>
<dbReference type="InterPro" id="IPR021133">
    <property type="entry name" value="HEAT_type_2"/>
</dbReference>
<evidence type="ECO:0000256" key="9">
    <source>
        <dbReference type="PROSITE-ProRule" id="PRU00103"/>
    </source>
</evidence>
<dbReference type="GO" id="GO:0005737">
    <property type="term" value="C:cytoplasm"/>
    <property type="evidence" value="ECO:0007669"/>
    <property type="project" value="UniProtKB-SubCell"/>
</dbReference>
<dbReference type="Pfam" id="PF25574">
    <property type="entry name" value="TPR_IMB1"/>
    <property type="match status" value="1"/>
</dbReference>
<dbReference type="InterPro" id="IPR001494">
    <property type="entry name" value="Importin-beta_N"/>
</dbReference>
<dbReference type="InterPro" id="IPR041389">
    <property type="entry name" value="Importin_rep_6"/>
</dbReference>
<keyword evidence="5" id="KW-0677">Repeat</keyword>
<dbReference type="SUPFAM" id="SSF48371">
    <property type="entry name" value="ARM repeat"/>
    <property type="match status" value="2"/>
</dbReference>
<dbReference type="Gene3D" id="1.25.10.10">
    <property type="entry name" value="Leucine-rich Repeat Variant"/>
    <property type="match status" value="1"/>
</dbReference>
<proteinExistence type="predicted"/>
<evidence type="ECO:0000256" key="2">
    <source>
        <dbReference type="ARBA" id="ARBA00004496"/>
    </source>
</evidence>
<comment type="caution">
    <text evidence="12">The sequence shown here is derived from an EMBL/GenBank/DDBJ whole genome shotgun (WGS) entry which is preliminary data.</text>
</comment>